<dbReference type="EMBL" id="CXWD01000038">
    <property type="protein sequence ID" value="CTQ77640.1"/>
    <property type="molecule type" value="Genomic_DNA"/>
</dbReference>
<keyword evidence="1" id="KW-0732">Signal</keyword>
<protein>
    <submittedName>
        <fullName evidence="4">V8-like Glu-specific endopeptidase</fullName>
    </submittedName>
</protein>
<dbReference type="OrthoDB" id="6734599at2"/>
<dbReference type="PANTHER" id="PTHR15462">
    <property type="entry name" value="SERINE PROTEASE"/>
    <property type="match status" value="1"/>
</dbReference>
<accession>A0A0M7ATQ6</accession>
<feature type="domain" description="DUF5648" evidence="3">
    <location>
        <begin position="240"/>
        <end position="380"/>
    </location>
</feature>
<reference evidence="5" key="1">
    <citation type="submission" date="2015-07" db="EMBL/GenBank/DDBJ databases">
        <authorList>
            <person name="Rodrigo-Torres Lidia"/>
            <person name="Arahal R.David."/>
        </authorList>
    </citation>
    <scope>NUCLEOTIDE SEQUENCE [LARGE SCALE GENOMIC DNA]</scope>
    <source>
        <strain evidence="5">CECT 5112</strain>
    </source>
</reference>
<evidence type="ECO:0000313" key="4">
    <source>
        <dbReference type="EMBL" id="CTQ77640.1"/>
    </source>
</evidence>
<proteinExistence type="predicted"/>
<dbReference type="InterPro" id="IPR043504">
    <property type="entry name" value="Peptidase_S1_PA_chymotrypsin"/>
</dbReference>
<dbReference type="Gene3D" id="2.40.10.10">
    <property type="entry name" value="Trypsin-like serine proteases"/>
    <property type="match status" value="2"/>
</dbReference>
<evidence type="ECO:0000313" key="5">
    <source>
        <dbReference type="Proteomes" id="UP000053235"/>
    </source>
</evidence>
<dbReference type="InterPro" id="IPR050966">
    <property type="entry name" value="Glutamyl_endopeptidase"/>
</dbReference>
<organism evidence="4 5">
    <name type="scientific">Roseibium alexandrii</name>
    <dbReference type="NCBI Taxonomy" id="388408"/>
    <lineage>
        <taxon>Bacteria</taxon>
        <taxon>Pseudomonadati</taxon>
        <taxon>Pseudomonadota</taxon>
        <taxon>Alphaproteobacteria</taxon>
        <taxon>Hyphomicrobiales</taxon>
        <taxon>Stappiaceae</taxon>
        <taxon>Roseibium</taxon>
    </lineage>
</organism>
<feature type="domain" description="Peptidase S1" evidence="2">
    <location>
        <begin position="16"/>
        <end position="200"/>
    </location>
</feature>
<evidence type="ECO:0000259" key="2">
    <source>
        <dbReference type="Pfam" id="PF00089"/>
    </source>
</evidence>
<dbReference type="InterPro" id="IPR043708">
    <property type="entry name" value="DUF5648"/>
</dbReference>
<dbReference type="Pfam" id="PF18885">
    <property type="entry name" value="DUF5648"/>
    <property type="match status" value="1"/>
</dbReference>
<dbReference type="InterPro" id="IPR001254">
    <property type="entry name" value="Trypsin_dom"/>
</dbReference>
<dbReference type="PANTHER" id="PTHR15462:SF8">
    <property type="entry name" value="SERINE PROTEASE"/>
    <property type="match status" value="1"/>
</dbReference>
<dbReference type="Proteomes" id="UP000053235">
    <property type="component" value="Unassembled WGS sequence"/>
</dbReference>
<keyword evidence="5" id="KW-1185">Reference proteome</keyword>
<sequence length="383" mass="41423">MSFEANDDSYPGQAVAFIVATWGSQSFVSSGVLVGRNDVLTASHSIYDTTLGGLADEVKIYFSYDPDESNPTFYTPAYYNYYTDFDPDNDGLIYSGDNQAFTLGGAEKDIALLSLSEAAGDIYGWFGINYSYTGGNVSVLGFPGRYDNNLTFDSGYAYKDVVDNYVDTGFLEINSGNSGGPIFTGSGSDVSVVGIVSTSAAAASVAGHENWLTSNIASNDVYMDTTTTTTPVVTTVENAIYRFFNTDTGTHFYTASSAERDTVIANASSFSYEGVAFLSANSSTDLSSLVNVYRFYNTQTGTHFYTSSEAEREDVTNNNAAFVYEGIAYQAYAGDTASNTALYRFFNTETGNHFYTAVDAERDSVQTMGQFSYEGIAYYVDIA</sequence>
<dbReference type="SUPFAM" id="SSF50494">
    <property type="entry name" value="Trypsin-like serine proteases"/>
    <property type="match status" value="1"/>
</dbReference>
<dbReference type="InterPro" id="IPR009003">
    <property type="entry name" value="Peptidase_S1_PA"/>
</dbReference>
<dbReference type="RefSeq" id="WP_055674118.1">
    <property type="nucleotide sequence ID" value="NZ_CXWD01000038.1"/>
</dbReference>
<evidence type="ECO:0000259" key="3">
    <source>
        <dbReference type="Pfam" id="PF18885"/>
    </source>
</evidence>
<gene>
    <name evidence="4" type="ORF">LAX5112_04989</name>
</gene>
<dbReference type="AlphaFoldDB" id="A0A0M7ATQ6"/>
<dbReference type="GO" id="GO:0006508">
    <property type="term" value="P:proteolysis"/>
    <property type="evidence" value="ECO:0007669"/>
    <property type="project" value="InterPro"/>
</dbReference>
<name>A0A0M7ATQ6_9HYPH</name>
<dbReference type="STRING" id="388408.LAX5112_04989"/>
<dbReference type="Pfam" id="PF00089">
    <property type="entry name" value="Trypsin"/>
    <property type="match status" value="1"/>
</dbReference>
<dbReference type="GO" id="GO:0004252">
    <property type="term" value="F:serine-type endopeptidase activity"/>
    <property type="evidence" value="ECO:0007669"/>
    <property type="project" value="InterPro"/>
</dbReference>
<evidence type="ECO:0000256" key="1">
    <source>
        <dbReference type="ARBA" id="ARBA00022729"/>
    </source>
</evidence>